<name>A0A7J8GLV1_MOLMO</name>
<keyword evidence="3" id="KW-1185">Reference proteome</keyword>
<evidence type="ECO:0000313" key="3">
    <source>
        <dbReference type="Proteomes" id="UP000550707"/>
    </source>
</evidence>
<dbReference type="InParanoid" id="A0A7J8GLV1"/>
<gene>
    <name evidence="2" type="ORF">HJG59_011481</name>
</gene>
<organism evidence="2 3">
    <name type="scientific">Molossus molossus</name>
    <name type="common">Pallas' mastiff bat</name>
    <name type="synonym">Vespertilio molossus</name>
    <dbReference type="NCBI Taxonomy" id="27622"/>
    <lineage>
        <taxon>Eukaryota</taxon>
        <taxon>Metazoa</taxon>
        <taxon>Chordata</taxon>
        <taxon>Craniata</taxon>
        <taxon>Vertebrata</taxon>
        <taxon>Euteleostomi</taxon>
        <taxon>Mammalia</taxon>
        <taxon>Eutheria</taxon>
        <taxon>Laurasiatheria</taxon>
        <taxon>Chiroptera</taxon>
        <taxon>Yangochiroptera</taxon>
        <taxon>Molossidae</taxon>
        <taxon>Molossus</taxon>
    </lineage>
</organism>
<accession>A0A7J8GLV1</accession>
<evidence type="ECO:0000256" key="1">
    <source>
        <dbReference type="SAM" id="SignalP"/>
    </source>
</evidence>
<comment type="caution">
    <text evidence="2">The sequence shown here is derived from an EMBL/GenBank/DDBJ whole genome shotgun (WGS) entry which is preliminary data.</text>
</comment>
<proteinExistence type="predicted"/>
<dbReference type="OrthoDB" id="9807163at2759"/>
<feature type="signal peptide" evidence="1">
    <location>
        <begin position="1"/>
        <end position="22"/>
    </location>
</feature>
<dbReference type="Proteomes" id="UP000550707">
    <property type="component" value="Unassembled WGS sequence"/>
</dbReference>
<dbReference type="InterPro" id="IPR029301">
    <property type="entry name" value="SPACA7"/>
</dbReference>
<keyword evidence="1" id="KW-0732">Signal</keyword>
<sequence>MAVNRGVTVFVLLLYCCHRAEQLAHNFSDPVTAKPSNSKILEDMSGLFDEILVQEILDPHKSTLLETQRPLEKSMKNTKKKTHMKMNNQAGHDKPHGQKFSSGNEDRLFLNEEEKEMLYQIKSLTSLEKIIDSLQRTLVNNLKQRRKKYKSLFKASKHHRLKENLN</sequence>
<dbReference type="EMBL" id="JACASF010000009">
    <property type="protein sequence ID" value="KAF6460569.1"/>
    <property type="molecule type" value="Genomic_DNA"/>
</dbReference>
<dbReference type="Pfam" id="PF15307">
    <property type="entry name" value="SPACA7"/>
    <property type="match status" value="1"/>
</dbReference>
<protein>
    <recommendedName>
        <fullName evidence="4">Sperm acrosome associated 7</fullName>
    </recommendedName>
</protein>
<evidence type="ECO:0008006" key="4">
    <source>
        <dbReference type="Google" id="ProtNLM"/>
    </source>
</evidence>
<reference evidence="2 3" key="1">
    <citation type="journal article" date="2020" name="Nature">
        <title>Six reference-quality genomes reveal evolution of bat adaptations.</title>
        <authorList>
            <person name="Jebb D."/>
            <person name="Huang Z."/>
            <person name="Pippel M."/>
            <person name="Hughes G.M."/>
            <person name="Lavrichenko K."/>
            <person name="Devanna P."/>
            <person name="Winkler S."/>
            <person name="Jermiin L.S."/>
            <person name="Skirmuntt E.C."/>
            <person name="Katzourakis A."/>
            <person name="Burkitt-Gray L."/>
            <person name="Ray D.A."/>
            <person name="Sullivan K.A.M."/>
            <person name="Roscito J.G."/>
            <person name="Kirilenko B.M."/>
            <person name="Davalos L.M."/>
            <person name="Corthals A.P."/>
            <person name="Power M.L."/>
            <person name="Jones G."/>
            <person name="Ransome R.D."/>
            <person name="Dechmann D.K.N."/>
            <person name="Locatelli A.G."/>
            <person name="Puechmaille S.J."/>
            <person name="Fedrigo O."/>
            <person name="Jarvis E.D."/>
            <person name="Hiller M."/>
            <person name="Vernes S.C."/>
            <person name="Myers E.W."/>
            <person name="Teeling E.C."/>
        </authorList>
    </citation>
    <scope>NUCLEOTIDE SEQUENCE [LARGE SCALE GENOMIC DNA]</scope>
    <source>
        <strain evidence="2">MMolMol1</strain>
        <tissue evidence="2">Muscle</tissue>
    </source>
</reference>
<dbReference type="GO" id="GO:0001669">
    <property type="term" value="C:acrosomal vesicle"/>
    <property type="evidence" value="ECO:0007669"/>
    <property type="project" value="InterPro"/>
</dbReference>
<dbReference type="AlphaFoldDB" id="A0A7J8GLV1"/>
<evidence type="ECO:0000313" key="2">
    <source>
        <dbReference type="EMBL" id="KAF6460569.1"/>
    </source>
</evidence>
<feature type="chain" id="PRO_5029583930" description="Sperm acrosome associated 7" evidence="1">
    <location>
        <begin position="23"/>
        <end position="166"/>
    </location>
</feature>